<dbReference type="KEGG" id="lnu:N7U66_16445"/>
<organism evidence="1 2">
    <name type="scientific">Lacinutrix neustonica</name>
    <dbReference type="NCBI Taxonomy" id="2980107"/>
    <lineage>
        <taxon>Bacteria</taxon>
        <taxon>Pseudomonadati</taxon>
        <taxon>Bacteroidota</taxon>
        <taxon>Flavobacteriia</taxon>
        <taxon>Flavobacteriales</taxon>
        <taxon>Flavobacteriaceae</taxon>
        <taxon>Lacinutrix</taxon>
    </lineage>
</organism>
<dbReference type="AlphaFoldDB" id="A0A9E8MU23"/>
<dbReference type="EMBL" id="CP113088">
    <property type="protein sequence ID" value="WAC01537.1"/>
    <property type="molecule type" value="Genomic_DNA"/>
</dbReference>
<protein>
    <submittedName>
        <fullName evidence="1">DUF3858 domain-containing protein</fullName>
    </submittedName>
</protein>
<evidence type="ECO:0000313" key="1">
    <source>
        <dbReference type="EMBL" id="WAC01537.1"/>
    </source>
</evidence>
<proteinExistence type="predicted"/>
<keyword evidence="2" id="KW-1185">Reference proteome</keyword>
<reference evidence="1" key="1">
    <citation type="submission" date="2022-11" db="EMBL/GenBank/DDBJ databases">
        <title>Lacinutrix neustonica HL-RS19T sp. nov., isolated from the surface microlayer sample of brackish Lake Shihwa.</title>
        <authorList>
            <person name="Choi J.Y."/>
            <person name="Hwang C.Y."/>
        </authorList>
    </citation>
    <scope>NUCLEOTIDE SEQUENCE</scope>
    <source>
        <strain evidence="1">HL-RS19</strain>
    </source>
</reference>
<evidence type="ECO:0000313" key="2">
    <source>
        <dbReference type="Proteomes" id="UP001164705"/>
    </source>
</evidence>
<dbReference type="RefSeq" id="WP_267676150.1">
    <property type="nucleotide sequence ID" value="NZ_CP113088.1"/>
</dbReference>
<dbReference type="Gene3D" id="3.10.620.30">
    <property type="match status" value="1"/>
</dbReference>
<accession>A0A9E8MU23</accession>
<dbReference type="Gene3D" id="2.60.120.1130">
    <property type="match status" value="1"/>
</dbReference>
<sequence>MPNIEESKRNRSVSISNKRKFEAKVPQTSNNATDLNFKENIVKVYMQDIPALLEEPYTSNIGNYRSKIAFEYAFYRGPDLAVKSYATTWEKVTENIYRNEDFGGQLNKNNYYEADLDRLLVNATSDKETIQLIFDFVKSKVKWNDYIGYTSENGVKKAYKEGVGNIADINLMLISMLRHAKINANPVLISTGNNGIPLFPTQSGFNYVICAVQLDQSILLLDASHENAKENILPKRVLNWQGRLIREDGTSDWINLNPESPSQEMIMLNYVLDSEWNIEGKIHKRLTEYLALDYRDENKGATSETQIRKLEENKGNIEILNIELKDENNINKPIVYNYDFKLKNGVDEIGGKLYLSPLLFLNKEENPFKQDSRLYPIDFIYPIANKYIVNIELPDGYAVESMPENIKVELNVYDGKFSYLIRENENNLQLTVEFVLNKTFVLPSEYNQFKEFFALSFEKQSEQIVLARKQQN</sequence>
<dbReference type="Proteomes" id="UP001164705">
    <property type="component" value="Chromosome"/>
</dbReference>
<gene>
    <name evidence="1" type="ORF">N7U66_16445</name>
</gene>
<name>A0A9E8MU23_9FLAO</name>